<evidence type="ECO:0000313" key="2">
    <source>
        <dbReference type="EMBL" id="CAD7014897.1"/>
    </source>
</evidence>
<evidence type="ECO:0000313" key="3">
    <source>
        <dbReference type="Proteomes" id="UP000606786"/>
    </source>
</evidence>
<dbReference type="AlphaFoldDB" id="A0A811VI28"/>
<sequence length="176" mass="19220">MRPSFKQLVNVFSEFARDPGRYLVIPGDKIHASTAYTSQDEKDLIRKLAPNTEGPEPMVEAEDYLHPKAVAGPQCAEGPDEVPQLNRYCKDPMKKSSSSGGDDETDSNAREVGVGNLRLDLPVDEDDYLMPTGQSNTPNGTPAAITTQSKPMAIPMGVSVLARWLHGFNRCTSLSR</sequence>
<accession>A0A811VI28</accession>
<evidence type="ECO:0000256" key="1">
    <source>
        <dbReference type="SAM" id="MobiDB-lite"/>
    </source>
</evidence>
<protein>
    <submittedName>
        <fullName evidence="2">(Mediterranean fruit fly) hypothetical protein</fullName>
    </submittedName>
</protein>
<gene>
    <name evidence="2" type="ORF">CCAP1982_LOCUS22861</name>
</gene>
<organism evidence="2 3">
    <name type="scientific">Ceratitis capitata</name>
    <name type="common">Mediterranean fruit fly</name>
    <name type="synonym">Tephritis capitata</name>
    <dbReference type="NCBI Taxonomy" id="7213"/>
    <lineage>
        <taxon>Eukaryota</taxon>
        <taxon>Metazoa</taxon>
        <taxon>Ecdysozoa</taxon>
        <taxon>Arthropoda</taxon>
        <taxon>Hexapoda</taxon>
        <taxon>Insecta</taxon>
        <taxon>Pterygota</taxon>
        <taxon>Neoptera</taxon>
        <taxon>Endopterygota</taxon>
        <taxon>Diptera</taxon>
        <taxon>Brachycera</taxon>
        <taxon>Muscomorpha</taxon>
        <taxon>Tephritoidea</taxon>
        <taxon>Tephritidae</taxon>
        <taxon>Ceratitis</taxon>
        <taxon>Ceratitis</taxon>
    </lineage>
</organism>
<reference evidence="2" key="1">
    <citation type="submission" date="2020-11" db="EMBL/GenBank/DDBJ databases">
        <authorList>
            <person name="Whitehead M."/>
        </authorList>
    </citation>
    <scope>NUCLEOTIDE SEQUENCE</scope>
    <source>
        <strain evidence="2">EGII</strain>
    </source>
</reference>
<name>A0A811VI28_CERCA</name>
<dbReference type="EMBL" id="CAJHJT010000056">
    <property type="protein sequence ID" value="CAD7014897.1"/>
    <property type="molecule type" value="Genomic_DNA"/>
</dbReference>
<comment type="caution">
    <text evidence="2">The sequence shown here is derived from an EMBL/GenBank/DDBJ whole genome shotgun (WGS) entry which is preliminary data.</text>
</comment>
<keyword evidence="3" id="KW-1185">Reference proteome</keyword>
<dbReference type="OrthoDB" id="6219513at2759"/>
<feature type="region of interest" description="Disordered" evidence="1">
    <location>
        <begin position="70"/>
        <end position="114"/>
    </location>
</feature>
<proteinExistence type="predicted"/>
<dbReference type="Proteomes" id="UP000606786">
    <property type="component" value="Unassembled WGS sequence"/>
</dbReference>